<proteinExistence type="predicted"/>
<gene>
    <name evidence="1" type="ORF">METZ01_LOCUS357990</name>
</gene>
<dbReference type="AlphaFoldDB" id="A0A382S5F2"/>
<evidence type="ECO:0008006" key="2">
    <source>
        <dbReference type="Google" id="ProtNLM"/>
    </source>
</evidence>
<organism evidence="1">
    <name type="scientific">marine metagenome</name>
    <dbReference type="NCBI Taxonomy" id="408172"/>
    <lineage>
        <taxon>unclassified sequences</taxon>
        <taxon>metagenomes</taxon>
        <taxon>ecological metagenomes</taxon>
    </lineage>
</organism>
<name>A0A382S5F2_9ZZZZ</name>
<feature type="non-terminal residue" evidence="1">
    <location>
        <position position="1"/>
    </location>
</feature>
<protein>
    <recommendedName>
        <fullName evidence="2">Dihydrodipicolinate synthase family protein</fullName>
    </recommendedName>
</protein>
<reference evidence="1" key="1">
    <citation type="submission" date="2018-05" db="EMBL/GenBank/DDBJ databases">
        <authorList>
            <person name="Lanie J.A."/>
            <person name="Ng W.-L."/>
            <person name="Kazmierczak K.M."/>
            <person name="Andrzejewski T.M."/>
            <person name="Davidsen T.M."/>
            <person name="Wayne K.J."/>
            <person name="Tettelin H."/>
            <person name="Glass J.I."/>
            <person name="Rusch D."/>
            <person name="Podicherti R."/>
            <person name="Tsui H.-C.T."/>
            <person name="Winkler M.E."/>
        </authorList>
    </citation>
    <scope>NUCLEOTIDE SEQUENCE</scope>
</reference>
<sequence length="48" mass="5605">QLYWVAKEILRRRGVFTEAYPRMPAVKPDDGIFRELDSLMERLGVAPI</sequence>
<accession>A0A382S5F2</accession>
<dbReference type="EMBL" id="UINC01126570">
    <property type="protein sequence ID" value="SVD05136.1"/>
    <property type="molecule type" value="Genomic_DNA"/>
</dbReference>
<evidence type="ECO:0000313" key="1">
    <source>
        <dbReference type="EMBL" id="SVD05136.1"/>
    </source>
</evidence>